<evidence type="ECO:0000313" key="3">
    <source>
        <dbReference type="Proteomes" id="UP001187531"/>
    </source>
</evidence>
<dbReference type="GO" id="GO:0005886">
    <property type="term" value="C:plasma membrane"/>
    <property type="evidence" value="ECO:0007669"/>
    <property type="project" value="TreeGrafter"/>
</dbReference>
<dbReference type="EMBL" id="JAVRJZ010000021">
    <property type="protein sequence ID" value="KAK2704976.1"/>
    <property type="molecule type" value="Genomic_DNA"/>
</dbReference>
<comment type="caution">
    <text evidence="2">The sequence shown here is derived from an EMBL/GenBank/DDBJ whole genome shotgun (WGS) entry which is preliminary data.</text>
</comment>
<dbReference type="PROSITE" id="PS50942">
    <property type="entry name" value="ENTH"/>
    <property type="match status" value="1"/>
</dbReference>
<dbReference type="GO" id="GO:0030125">
    <property type="term" value="C:clathrin vesicle coat"/>
    <property type="evidence" value="ECO:0007669"/>
    <property type="project" value="TreeGrafter"/>
</dbReference>
<dbReference type="GO" id="GO:0005768">
    <property type="term" value="C:endosome"/>
    <property type="evidence" value="ECO:0007669"/>
    <property type="project" value="TreeGrafter"/>
</dbReference>
<dbReference type="PANTHER" id="PTHR12276:SF45">
    <property type="entry name" value="CLATHRIN INTERACTOR 1"/>
    <property type="match status" value="1"/>
</dbReference>
<dbReference type="GO" id="GO:0005543">
    <property type="term" value="F:phospholipid binding"/>
    <property type="evidence" value="ECO:0007669"/>
    <property type="project" value="TreeGrafter"/>
</dbReference>
<dbReference type="InterPro" id="IPR008942">
    <property type="entry name" value="ENTH_VHS"/>
</dbReference>
<dbReference type="PANTHER" id="PTHR12276">
    <property type="entry name" value="EPSIN/ENT-RELATED"/>
    <property type="match status" value="1"/>
</dbReference>
<accession>A0AA88HCJ4</accession>
<protein>
    <recommendedName>
        <fullName evidence="1">ENTH domain-containing protein</fullName>
    </recommendedName>
</protein>
<evidence type="ECO:0000259" key="1">
    <source>
        <dbReference type="PROSITE" id="PS50942"/>
    </source>
</evidence>
<dbReference type="InterPro" id="IPR013809">
    <property type="entry name" value="ENTH"/>
</dbReference>
<gene>
    <name evidence="2" type="ORF">QYM36_017132</name>
</gene>
<proteinExistence type="predicted"/>
<reference evidence="2" key="1">
    <citation type="submission" date="2023-07" db="EMBL/GenBank/DDBJ databases">
        <title>Chromosome-level genome assembly of Artemia franciscana.</title>
        <authorList>
            <person name="Jo E."/>
        </authorList>
    </citation>
    <scope>NUCLEOTIDE SEQUENCE</scope>
    <source>
        <tissue evidence="2">Whole body</tissue>
    </source>
</reference>
<dbReference type="SMART" id="SM00273">
    <property type="entry name" value="ENTH"/>
    <property type="match status" value="1"/>
</dbReference>
<organism evidence="2 3">
    <name type="scientific">Artemia franciscana</name>
    <name type="common">Brine shrimp</name>
    <name type="synonym">Artemia sanfranciscana</name>
    <dbReference type="NCBI Taxonomy" id="6661"/>
    <lineage>
        <taxon>Eukaryota</taxon>
        <taxon>Metazoa</taxon>
        <taxon>Ecdysozoa</taxon>
        <taxon>Arthropoda</taxon>
        <taxon>Crustacea</taxon>
        <taxon>Branchiopoda</taxon>
        <taxon>Anostraca</taxon>
        <taxon>Artemiidae</taxon>
        <taxon>Artemia</taxon>
    </lineage>
</organism>
<dbReference type="Proteomes" id="UP001187531">
    <property type="component" value="Unassembled WGS sequence"/>
</dbReference>
<evidence type="ECO:0000313" key="2">
    <source>
        <dbReference type="EMBL" id="KAK2704976.1"/>
    </source>
</evidence>
<dbReference type="SUPFAM" id="SSF48464">
    <property type="entry name" value="ENTH/VHS domain"/>
    <property type="match status" value="1"/>
</dbReference>
<dbReference type="GO" id="GO:0030276">
    <property type="term" value="F:clathrin binding"/>
    <property type="evidence" value="ECO:0007669"/>
    <property type="project" value="TreeGrafter"/>
</dbReference>
<sequence>MTKFSEIEDEAFIAKDFIVQGDKNVALKRGFFGSFSKSKEEKPITEYFQEDYQKKISFKKLFMSPKRIMKNKLLGYSHVEQLTRSATCNDKSYPKIENFMELARCTHDDVQLDQIMDVIKKRMLDTNDWRHVHNALILLNYLITHGNKNVFERCTEWKFYSIIVCLKSSNKGAISETSQTVLNRLCEWVFRCCSDLAASRRKKFESKGQLSCTNIEDNAIQP</sequence>
<feature type="domain" description="ENTH" evidence="1">
    <location>
        <begin position="71"/>
        <end position="203"/>
    </location>
</feature>
<dbReference type="Gene3D" id="1.25.40.90">
    <property type="match status" value="1"/>
</dbReference>
<dbReference type="Pfam" id="PF01417">
    <property type="entry name" value="ENTH"/>
    <property type="match status" value="1"/>
</dbReference>
<name>A0AA88HCJ4_ARTSF</name>
<dbReference type="AlphaFoldDB" id="A0AA88HCJ4"/>
<keyword evidence="3" id="KW-1185">Reference proteome</keyword>
<dbReference type="GO" id="GO:0006897">
    <property type="term" value="P:endocytosis"/>
    <property type="evidence" value="ECO:0007669"/>
    <property type="project" value="TreeGrafter"/>
</dbReference>